<reference evidence="2" key="1">
    <citation type="submission" date="2014-09" db="EMBL/GenBank/DDBJ databases">
        <authorList>
            <person name="Magalhaes I.L.F."/>
            <person name="Oliveira U."/>
            <person name="Santos F.R."/>
            <person name="Vidigal T.H.D.A."/>
            <person name="Brescovit A.D."/>
            <person name="Santos A.J."/>
        </authorList>
    </citation>
    <scope>NUCLEOTIDE SEQUENCE</scope>
    <source>
        <tissue evidence="2">Shoot tissue taken approximately 20 cm above the soil surface</tissue>
    </source>
</reference>
<feature type="compositionally biased region" description="Polar residues" evidence="1">
    <location>
        <begin position="120"/>
        <end position="131"/>
    </location>
</feature>
<proteinExistence type="predicted"/>
<organism evidence="2">
    <name type="scientific">Arundo donax</name>
    <name type="common">Giant reed</name>
    <name type="synonym">Donax arundinaceus</name>
    <dbReference type="NCBI Taxonomy" id="35708"/>
    <lineage>
        <taxon>Eukaryota</taxon>
        <taxon>Viridiplantae</taxon>
        <taxon>Streptophyta</taxon>
        <taxon>Embryophyta</taxon>
        <taxon>Tracheophyta</taxon>
        <taxon>Spermatophyta</taxon>
        <taxon>Magnoliopsida</taxon>
        <taxon>Liliopsida</taxon>
        <taxon>Poales</taxon>
        <taxon>Poaceae</taxon>
        <taxon>PACMAD clade</taxon>
        <taxon>Arundinoideae</taxon>
        <taxon>Arundineae</taxon>
        <taxon>Arundo</taxon>
    </lineage>
</organism>
<dbReference type="AlphaFoldDB" id="A0A0A8XUP7"/>
<dbReference type="EMBL" id="GBRH01282458">
    <property type="protein sequence ID" value="JAD15437.1"/>
    <property type="molecule type" value="Transcribed_RNA"/>
</dbReference>
<name>A0A0A8XUP7_ARUDO</name>
<feature type="compositionally biased region" description="Low complexity" evidence="1">
    <location>
        <begin position="25"/>
        <end position="74"/>
    </location>
</feature>
<reference evidence="2" key="2">
    <citation type="journal article" date="2015" name="Data Brief">
        <title>Shoot transcriptome of the giant reed, Arundo donax.</title>
        <authorList>
            <person name="Barrero R.A."/>
            <person name="Guerrero F.D."/>
            <person name="Moolhuijzen P."/>
            <person name="Goolsby J.A."/>
            <person name="Tidwell J."/>
            <person name="Bellgard S.E."/>
            <person name="Bellgard M.I."/>
        </authorList>
    </citation>
    <scope>NUCLEOTIDE SEQUENCE</scope>
    <source>
        <tissue evidence="2">Shoot tissue taken approximately 20 cm above the soil surface</tissue>
    </source>
</reference>
<feature type="region of interest" description="Disordered" evidence="1">
    <location>
        <begin position="25"/>
        <end position="141"/>
    </location>
</feature>
<sequence>MSSSRKGLFSEFSFSKNQWKISSASLRANRRPSSAPPSCAGPCAASSPTPASGAGSGTSTSGPRCWASSATSTTPPAPHGSSPRPPSPRRAQISPACAPSTPATAASSSAAARPHRRITAASSSGTPSRARSGSCPCTRGTGTRRSAAAAAMWTATAAPSSWASAPAPGTRSPASTHLRLVRGASRRPVPSTSLACCTHDHGGWRAGVSWDGGRAAVLGLSGMEEPRLYLWSLEANTKGDASPVGCTLKHSRQGRDVAPRRCLLGRCVRLCG</sequence>
<evidence type="ECO:0000256" key="1">
    <source>
        <dbReference type="SAM" id="MobiDB-lite"/>
    </source>
</evidence>
<feature type="compositionally biased region" description="Low complexity" evidence="1">
    <location>
        <begin position="89"/>
        <end position="112"/>
    </location>
</feature>
<evidence type="ECO:0000313" key="2">
    <source>
        <dbReference type="EMBL" id="JAD15437.1"/>
    </source>
</evidence>
<accession>A0A0A8XUP7</accession>
<protein>
    <submittedName>
        <fullName evidence="2">Uncharacterized protein</fullName>
    </submittedName>
</protein>
<feature type="compositionally biased region" description="Pro residues" evidence="1">
    <location>
        <begin position="75"/>
        <end position="88"/>
    </location>
</feature>